<name>A0ABN3VX51_9ACTN</name>
<comment type="caution">
    <text evidence="3">The sequence shown here is derived from an EMBL/GenBank/DDBJ whole genome shotgun (WGS) entry which is preliminary data.</text>
</comment>
<reference evidence="3 4" key="1">
    <citation type="journal article" date="2019" name="Int. J. Syst. Evol. Microbiol.">
        <title>The Global Catalogue of Microorganisms (GCM) 10K type strain sequencing project: providing services to taxonomists for standard genome sequencing and annotation.</title>
        <authorList>
            <consortium name="The Broad Institute Genomics Platform"/>
            <consortium name="The Broad Institute Genome Sequencing Center for Infectious Disease"/>
            <person name="Wu L."/>
            <person name="Ma J."/>
        </authorList>
    </citation>
    <scope>NUCLEOTIDE SEQUENCE [LARGE SCALE GENOMIC DNA]</scope>
    <source>
        <strain evidence="3 4">JCM 6242</strain>
    </source>
</reference>
<dbReference type="Pfam" id="PF03808">
    <property type="entry name" value="Glyco_tran_WecG"/>
    <property type="match status" value="1"/>
</dbReference>
<proteinExistence type="predicted"/>
<evidence type="ECO:0000256" key="2">
    <source>
        <dbReference type="ARBA" id="ARBA00022679"/>
    </source>
</evidence>
<gene>
    <name evidence="3" type="ORF">GCM10010517_26630</name>
</gene>
<sequence length="275" mass="28835">MTPDGPVGRDGAAGFARVRVGAVEIMAISEAELLDHVSREWDLGRGGAIVTANVDIVRAATRDPALARLVARSEIVVADGMPVVWAARLAGLPLPGRVTGASLVHTMAERAAGENRSVYLLGGEPGVPEAAARVLAGRFPGLRVAGACSPPFGFDATPEGMREVVAEVAVAAPDLVLAGLGFPKQERTIRALRVALPRAWHLGCGAGIPMAAGRFSRAPEPVQRVGAEWLYRLALEPRRLARRYLRDDAPFAVAMLAGALRGRLASRRASGSSHA</sequence>
<dbReference type="EMBL" id="BAAAVI010000016">
    <property type="protein sequence ID" value="GAA2867106.1"/>
    <property type="molecule type" value="Genomic_DNA"/>
</dbReference>
<protein>
    <recommendedName>
        <fullName evidence="5">Glycosyltransferase</fullName>
    </recommendedName>
</protein>
<dbReference type="NCBIfam" id="TIGR00696">
    <property type="entry name" value="wecG_tagA_cpsF"/>
    <property type="match status" value="1"/>
</dbReference>
<dbReference type="CDD" id="cd06533">
    <property type="entry name" value="Glyco_transf_WecG_TagA"/>
    <property type="match status" value="1"/>
</dbReference>
<organism evidence="3 4">
    <name type="scientific">Streptosporangium fragile</name>
    <dbReference type="NCBI Taxonomy" id="46186"/>
    <lineage>
        <taxon>Bacteria</taxon>
        <taxon>Bacillati</taxon>
        <taxon>Actinomycetota</taxon>
        <taxon>Actinomycetes</taxon>
        <taxon>Streptosporangiales</taxon>
        <taxon>Streptosporangiaceae</taxon>
        <taxon>Streptosporangium</taxon>
    </lineage>
</organism>
<keyword evidence="4" id="KW-1185">Reference proteome</keyword>
<keyword evidence="2" id="KW-0808">Transferase</keyword>
<accession>A0ABN3VX51</accession>
<evidence type="ECO:0000256" key="1">
    <source>
        <dbReference type="ARBA" id="ARBA00022676"/>
    </source>
</evidence>
<dbReference type="Proteomes" id="UP001500831">
    <property type="component" value="Unassembled WGS sequence"/>
</dbReference>
<evidence type="ECO:0000313" key="3">
    <source>
        <dbReference type="EMBL" id="GAA2867106.1"/>
    </source>
</evidence>
<dbReference type="RefSeq" id="WP_344970989.1">
    <property type="nucleotide sequence ID" value="NZ_BAAAVI010000016.1"/>
</dbReference>
<keyword evidence="1" id="KW-0328">Glycosyltransferase</keyword>
<dbReference type="PANTHER" id="PTHR34136">
    <property type="match status" value="1"/>
</dbReference>
<evidence type="ECO:0008006" key="5">
    <source>
        <dbReference type="Google" id="ProtNLM"/>
    </source>
</evidence>
<evidence type="ECO:0000313" key="4">
    <source>
        <dbReference type="Proteomes" id="UP001500831"/>
    </source>
</evidence>
<dbReference type="PANTHER" id="PTHR34136:SF1">
    <property type="entry name" value="UDP-N-ACETYL-D-MANNOSAMINURONIC ACID TRANSFERASE"/>
    <property type="match status" value="1"/>
</dbReference>
<dbReference type="InterPro" id="IPR004629">
    <property type="entry name" value="WecG_TagA_CpsF"/>
</dbReference>